<dbReference type="AlphaFoldDB" id="A0A268NWX4"/>
<gene>
    <name evidence="1" type="ORF">CHH72_16065</name>
</gene>
<accession>A0A268NWX4</accession>
<dbReference type="Proteomes" id="UP000216207">
    <property type="component" value="Unassembled WGS sequence"/>
</dbReference>
<proteinExistence type="predicted"/>
<protein>
    <submittedName>
        <fullName evidence="1">Uncharacterized protein</fullName>
    </submittedName>
</protein>
<dbReference type="EMBL" id="NPCC01000026">
    <property type="protein sequence ID" value="PAE87901.1"/>
    <property type="molecule type" value="Genomic_DNA"/>
</dbReference>
<evidence type="ECO:0000313" key="1">
    <source>
        <dbReference type="EMBL" id="PAE87901.1"/>
    </source>
</evidence>
<evidence type="ECO:0000313" key="2">
    <source>
        <dbReference type="Proteomes" id="UP000216207"/>
    </source>
</evidence>
<sequence length="164" mass="18181">MFQKAPFTQWTENVKVYERMGDFRDKCIHPGTNLTGPHRQLASEFVMIRAYRSSLTGLAPVFDADMAKGAEDLWDSQDPLSIDTKPGVYTVFLSAYILNVGIHKLGLDKVHSDYGGVPMKLAPGSKLETGINPIVDSRRANQTIAEIAYALFLSPTAHKEKVLL</sequence>
<organism evidence="1 2">
    <name type="scientific">Shouchella clausii</name>
    <name type="common">Alkalihalobacillus clausii</name>
    <dbReference type="NCBI Taxonomy" id="79880"/>
    <lineage>
        <taxon>Bacteria</taxon>
        <taxon>Bacillati</taxon>
        <taxon>Bacillota</taxon>
        <taxon>Bacilli</taxon>
        <taxon>Bacillales</taxon>
        <taxon>Bacillaceae</taxon>
        <taxon>Shouchella</taxon>
    </lineage>
</organism>
<reference evidence="1 2" key="1">
    <citation type="submission" date="2017-07" db="EMBL/GenBank/DDBJ databases">
        <title>Isolation and whole genome analysis of endospore-forming bacteria from heroin.</title>
        <authorList>
            <person name="Kalinowski J."/>
            <person name="Ahrens B."/>
            <person name="Al-Dilaimi A."/>
            <person name="Winkler A."/>
            <person name="Wibberg D."/>
            <person name="Schleenbecker U."/>
            <person name="Ruckert C."/>
            <person name="Wolfel R."/>
            <person name="Grass G."/>
        </authorList>
    </citation>
    <scope>NUCLEOTIDE SEQUENCE [LARGE SCALE GENOMIC DNA]</scope>
    <source>
        <strain evidence="1 2">7539</strain>
    </source>
</reference>
<comment type="caution">
    <text evidence="1">The sequence shown here is derived from an EMBL/GenBank/DDBJ whole genome shotgun (WGS) entry which is preliminary data.</text>
</comment>
<name>A0A268NWX4_SHOCL</name>